<dbReference type="InterPro" id="IPR050345">
    <property type="entry name" value="Aliph_Amidase/BUP"/>
</dbReference>
<name>A0A1N6CMU3_9SPHN</name>
<accession>A0A1N6CMU3</accession>
<dbReference type="AlphaFoldDB" id="A0A1N6CMU3"/>
<dbReference type="GO" id="GO:0016811">
    <property type="term" value="F:hydrolase activity, acting on carbon-nitrogen (but not peptide) bonds, in linear amides"/>
    <property type="evidence" value="ECO:0007669"/>
    <property type="project" value="UniProtKB-ARBA"/>
</dbReference>
<protein>
    <submittedName>
        <fullName evidence="4">Predicted amidohydrolase</fullName>
    </submittedName>
</protein>
<dbReference type="InterPro" id="IPR003010">
    <property type="entry name" value="C-N_Hydrolase"/>
</dbReference>
<dbReference type="Gene3D" id="3.60.110.10">
    <property type="entry name" value="Carbon-nitrogen hydrolase"/>
    <property type="match status" value="1"/>
</dbReference>
<dbReference type="PROSITE" id="PS50263">
    <property type="entry name" value="CN_HYDROLASE"/>
    <property type="match status" value="1"/>
</dbReference>
<keyword evidence="2" id="KW-0732">Signal</keyword>
<dbReference type="PANTHER" id="PTHR43674:SF2">
    <property type="entry name" value="BETA-UREIDOPROPIONASE"/>
    <property type="match status" value="1"/>
</dbReference>
<evidence type="ECO:0000256" key="1">
    <source>
        <dbReference type="ARBA" id="ARBA00022801"/>
    </source>
</evidence>
<evidence type="ECO:0000313" key="4">
    <source>
        <dbReference type="EMBL" id="SIN59769.1"/>
    </source>
</evidence>
<dbReference type="SUPFAM" id="SSF56317">
    <property type="entry name" value="Carbon-nitrogen hydrolase"/>
    <property type="match status" value="1"/>
</dbReference>
<dbReference type="EMBL" id="FSQW01000001">
    <property type="protein sequence ID" value="SIN59769.1"/>
    <property type="molecule type" value="Genomic_DNA"/>
</dbReference>
<evidence type="ECO:0000313" key="5">
    <source>
        <dbReference type="Proteomes" id="UP000185192"/>
    </source>
</evidence>
<evidence type="ECO:0000256" key="2">
    <source>
        <dbReference type="SAM" id="SignalP"/>
    </source>
</evidence>
<keyword evidence="5" id="KW-1185">Reference proteome</keyword>
<dbReference type="OrthoDB" id="9803803at2"/>
<sequence length="388" mass="42563">MNVDRRQLMATAICAAMATGALARTATEDMTSSDKDNMTETTNYAAVAMQLAARSVEKAADRTEARAQMLAMIGEIETKIRSATIFIQQYAGNPVKLAVLPEYLLTSYPGRISIPDFAEKAALEVDGPEYEALGAMAQRLGMFIAGNAYEVDANFPDIYFQTSFVVAPSGDVVLRYRRLNSMFAPTPHDVWSKYLDIYGLDGVFPVARTEIGNLAAIASEEILYPEIARAHALRGAEIFVHSSSEIGSPLDTPKDVGKRARAQENMAYVISANTAGIEGSALPLASADGNSMIVDYKGRVMSESNSGETFTAFADIDLNALRRTRRKPAMTNFLARQRLELFAATYGEMSVQKADGLIQDNDIRTPDRDYFLRTQEQTIERMIKDGLI</sequence>
<dbReference type="STRING" id="1123272.SAMN02745824_0305"/>
<organism evidence="4 5">
    <name type="scientific">Parasphingorhabdus marina DSM 22363</name>
    <dbReference type="NCBI Taxonomy" id="1123272"/>
    <lineage>
        <taxon>Bacteria</taxon>
        <taxon>Pseudomonadati</taxon>
        <taxon>Pseudomonadota</taxon>
        <taxon>Alphaproteobacteria</taxon>
        <taxon>Sphingomonadales</taxon>
        <taxon>Sphingomonadaceae</taxon>
        <taxon>Parasphingorhabdus</taxon>
    </lineage>
</organism>
<evidence type="ECO:0000259" key="3">
    <source>
        <dbReference type="PROSITE" id="PS50263"/>
    </source>
</evidence>
<dbReference type="Pfam" id="PF00795">
    <property type="entry name" value="CN_hydrolase"/>
    <property type="match status" value="1"/>
</dbReference>
<reference evidence="5" key="1">
    <citation type="submission" date="2016-11" db="EMBL/GenBank/DDBJ databases">
        <authorList>
            <person name="Varghese N."/>
            <person name="Submissions S."/>
        </authorList>
    </citation>
    <scope>NUCLEOTIDE SEQUENCE [LARGE SCALE GENOMIC DNA]</scope>
    <source>
        <strain evidence="5">DSM 22363</strain>
    </source>
</reference>
<keyword evidence="1 4" id="KW-0378">Hydrolase</keyword>
<feature type="chain" id="PRO_5012952416" evidence="2">
    <location>
        <begin position="24"/>
        <end position="388"/>
    </location>
</feature>
<dbReference type="InterPro" id="IPR036526">
    <property type="entry name" value="C-N_Hydrolase_sf"/>
</dbReference>
<feature type="signal peptide" evidence="2">
    <location>
        <begin position="1"/>
        <end position="23"/>
    </location>
</feature>
<feature type="domain" description="CN hydrolase" evidence="3">
    <location>
        <begin position="49"/>
        <end position="318"/>
    </location>
</feature>
<dbReference type="PANTHER" id="PTHR43674">
    <property type="entry name" value="NITRILASE C965.09-RELATED"/>
    <property type="match status" value="1"/>
</dbReference>
<dbReference type="Proteomes" id="UP000185192">
    <property type="component" value="Unassembled WGS sequence"/>
</dbReference>
<proteinExistence type="predicted"/>
<gene>
    <name evidence="4" type="ORF">SAMN02745824_0305</name>
</gene>